<dbReference type="Proteomes" id="UP000472263">
    <property type="component" value="Chromosome 10"/>
</dbReference>
<evidence type="ECO:0000313" key="3">
    <source>
        <dbReference type="Proteomes" id="UP000472263"/>
    </source>
</evidence>
<evidence type="ECO:0000256" key="1">
    <source>
        <dbReference type="SAM" id="SignalP"/>
    </source>
</evidence>
<reference evidence="2" key="3">
    <citation type="submission" date="2025-09" db="UniProtKB">
        <authorList>
            <consortium name="Ensembl"/>
        </authorList>
    </citation>
    <scope>IDENTIFICATION</scope>
</reference>
<name>A0A667X6E4_9TELE</name>
<keyword evidence="1" id="KW-0732">Signal</keyword>
<feature type="chain" id="PRO_5025619622" evidence="1">
    <location>
        <begin position="22"/>
        <end position="92"/>
    </location>
</feature>
<dbReference type="Ensembl" id="ENSMMDT00005004571.1">
    <property type="protein sequence ID" value="ENSMMDP00005004456.1"/>
    <property type="gene ID" value="ENSMMDG00005002412.1"/>
</dbReference>
<keyword evidence="3" id="KW-1185">Reference proteome</keyword>
<sequence length="92" mass="10792">MLFFLLPVVALLLSRETAVSANNNDKWLSTVAQYDKERSWNRFRDVSFRRTASSHRGTSFWLDLYLCALERVQPRTHIYWTVVTLGLNCILI</sequence>
<reference evidence="2" key="1">
    <citation type="submission" date="2019-06" db="EMBL/GenBank/DDBJ databases">
        <authorList>
            <consortium name="Wellcome Sanger Institute Data Sharing"/>
        </authorList>
    </citation>
    <scope>NUCLEOTIDE SEQUENCE [LARGE SCALE GENOMIC DNA]</scope>
</reference>
<dbReference type="AlphaFoldDB" id="A0A667X6E4"/>
<protein>
    <submittedName>
        <fullName evidence="2">Uncharacterized protein</fullName>
    </submittedName>
</protein>
<dbReference type="InParanoid" id="A0A667X6E4"/>
<reference evidence="2" key="2">
    <citation type="submission" date="2025-08" db="UniProtKB">
        <authorList>
            <consortium name="Ensembl"/>
        </authorList>
    </citation>
    <scope>IDENTIFICATION</scope>
</reference>
<organism evidence="2 3">
    <name type="scientific">Myripristis murdjan</name>
    <name type="common">pinecone soldierfish</name>
    <dbReference type="NCBI Taxonomy" id="586833"/>
    <lineage>
        <taxon>Eukaryota</taxon>
        <taxon>Metazoa</taxon>
        <taxon>Chordata</taxon>
        <taxon>Craniata</taxon>
        <taxon>Vertebrata</taxon>
        <taxon>Euteleostomi</taxon>
        <taxon>Actinopterygii</taxon>
        <taxon>Neopterygii</taxon>
        <taxon>Teleostei</taxon>
        <taxon>Neoteleostei</taxon>
        <taxon>Acanthomorphata</taxon>
        <taxon>Holocentriformes</taxon>
        <taxon>Holocentridae</taxon>
        <taxon>Myripristis</taxon>
    </lineage>
</organism>
<feature type="signal peptide" evidence="1">
    <location>
        <begin position="1"/>
        <end position="21"/>
    </location>
</feature>
<accession>A0A667X6E4</accession>
<proteinExistence type="predicted"/>
<evidence type="ECO:0000313" key="2">
    <source>
        <dbReference type="Ensembl" id="ENSMMDP00005004456.1"/>
    </source>
</evidence>